<gene>
    <name evidence="2" type="ORF">CAMRE0001_1471</name>
</gene>
<dbReference type="Proteomes" id="UP000003082">
    <property type="component" value="Unassembled WGS sequence"/>
</dbReference>
<evidence type="ECO:0000313" key="3">
    <source>
        <dbReference type="Proteomes" id="UP000003082"/>
    </source>
</evidence>
<keyword evidence="3" id="KW-1185">Reference proteome</keyword>
<reference evidence="2 3" key="1">
    <citation type="submission" date="2008-08" db="EMBL/GenBank/DDBJ databases">
        <authorList>
            <person name="Madupu R."/>
            <person name="Durkin A.S."/>
            <person name="Torralba M."/>
            <person name="Methe B."/>
            <person name="Sutton G.G."/>
            <person name="Strausberg R.L."/>
            <person name="Nelson K.E."/>
        </authorList>
    </citation>
    <scope>NUCLEOTIDE SEQUENCE [LARGE SCALE GENOMIC DNA]</scope>
    <source>
        <strain evidence="2 3">RM3267</strain>
    </source>
</reference>
<accession>B9D337</accession>
<proteinExistence type="predicted"/>
<evidence type="ECO:0000256" key="1">
    <source>
        <dbReference type="SAM" id="MobiDB-lite"/>
    </source>
</evidence>
<feature type="region of interest" description="Disordered" evidence="1">
    <location>
        <begin position="13"/>
        <end position="32"/>
    </location>
</feature>
<sequence>MCKPRSLYERGLGVKNAQKAGENPAQGLRGERRAYPALTSAITRC</sequence>
<evidence type="ECO:0000313" key="2">
    <source>
        <dbReference type="EMBL" id="EEF13606.1"/>
    </source>
</evidence>
<dbReference type="AlphaFoldDB" id="B9D337"/>
<name>B9D337_CAMRE</name>
<organism evidence="2 3">
    <name type="scientific">Campylobacter rectus RM3267</name>
    <dbReference type="NCBI Taxonomy" id="553218"/>
    <lineage>
        <taxon>Bacteria</taxon>
        <taxon>Pseudomonadati</taxon>
        <taxon>Campylobacterota</taxon>
        <taxon>Epsilonproteobacteria</taxon>
        <taxon>Campylobacterales</taxon>
        <taxon>Campylobacteraceae</taxon>
        <taxon>Campylobacter</taxon>
    </lineage>
</organism>
<dbReference type="EMBL" id="ACFU01000017">
    <property type="protein sequence ID" value="EEF13606.1"/>
    <property type="molecule type" value="Genomic_DNA"/>
</dbReference>
<comment type="caution">
    <text evidence="2">The sequence shown here is derived from an EMBL/GenBank/DDBJ whole genome shotgun (WGS) entry which is preliminary data.</text>
</comment>
<protein>
    <submittedName>
        <fullName evidence="2">Uncharacterized protein</fullName>
    </submittedName>
</protein>